<organism evidence="3 4">
    <name type="scientific">Prolixibacter denitrificans</name>
    <dbReference type="NCBI Taxonomy" id="1541063"/>
    <lineage>
        <taxon>Bacteria</taxon>
        <taxon>Pseudomonadati</taxon>
        <taxon>Bacteroidota</taxon>
        <taxon>Bacteroidia</taxon>
        <taxon>Marinilabiliales</taxon>
        <taxon>Prolixibacteraceae</taxon>
        <taxon>Prolixibacter</taxon>
    </lineage>
</organism>
<evidence type="ECO:0000313" key="5">
    <source>
        <dbReference type="Proteomes" id="UP000396862"/>
    </source>
</evidence>
<proteinExistence type="predicted"/>
<evidence type="ECO:0000313" key="4">
    <source>
        <dbReference type="Proteomes" id="UP000240621"/>
    </source>
</evidence>
<feature type="transmembrane region" description="Helical" evidence="1">
    <location>
        <begin position="136"/>
        <end position="157"/>
    </location>
</feature>
<feature type="transmembrane region" description="Helical" evidence="1">
    <location>
        <begin position="12"/>
        <end position="37"/>
    </location>
</feature>
<dbReference type="EMBL" id="PYGC01000006">
    <property type="protein sequence ID" value="PSK82312.1"/>
    <property type="molecule type" value="Genomic_DNA"/>
</dbReference>
<feature type="transmembrane region" description="Helical" evidence="1">
    <location>
        <begin position="57"/>
        <end position="77"/>
    </location>
</feature>
<accession>A0A2P8CBM1</accession>
<evidence type="ECO:0000256" key="1">
    <source>
        <dbReference type="SAM" id="Phobius"/>
    </source>
</evidence>
<evidence type="ECO:0000313" key="3">
    <source>
        <dbReference type="EMBL" id="PSK82312.1"/>
    </source>
</evidence>
<keyword evidence="1" id="KW-0472">Membrane</keyword>
<evidence type="ECO:0008006" key="6">
    <source>
        <dbReference type="Google" id="ProtNLM"/>
    </source>
</evidence>
<sequence>MRKLTANGQKWLKIFHLFFVALWIGGAFSINLKQFFLHPETGDELYGILSTMDFIDWYVIVVGANGTLLTALLYSIFTKWGWFKHRWITVKWIILLAGISFGTYPLGPWLSGMAEISRTQGLGAFHNHTFLHNQKMLMIFGIIQLCTILFAAVISVLKPWKKKLKSS</sequence>
<name>A0A2P8CBM1_9BACT</name>
<reference evidence="3 4" key="1">
    <citation type="submission" date="2018-03" db="EMBL/GenBank/DDBJ databases">
        <title>Genomic Encyclopedia of Archaeal and Bacterial Type Strains, Phase II (KMG-II): from individual species to whole genera.</title>
        <authorList>
            <person name="Goeker M."/>
        </authorList>
    </citation>
    <scope>NUCLEOTIDE SEQUENCE [LARGE SCALE GENOMIC DNA]</scope>
    <source>
        <strain evidence="3 4">DSM 27267</strain>
    </source>
</reference>
<comment type="caution">
    <text evidence="3">The sequence shown here is derived from an EMBL/GenBank/DDBJ whole genome shotgun (WGS) entry which is preliminary data.</text>
</comment>
<dbReference type="Proteomes" id="UP000240621">
    <property type="component" value="Unassembled WGS sequence"/>
</dbReference>
<dbReference type="Proteomes" id="UP000396862">
    <property type="component" value="Unassembled WGS sequence"/>
</dbReference>
<dbReference type="RefSeq" id="WP_106542535.1">
    <property type="nucleotide sequence ID" value="NZ_BLAU01000001.1"/>
</dbReference>
<gene>
    <name evidence="3" type="ORF">CLV93_10656</name>
    <name evidence="2" type="ORF">JCM18694_31870</name>
</gene>
<keyword evidence="1" id="KW-1133">Transmembrane helix</keyword>
<dbReference type="OrthoDB" id="156858at2"/>
<protein>
    <recommendedName>
        <fullName evidence="6">DUF2269 family protein</fullName>
    </recommendedName>
</protein>
<keyword evidence="1" id="KW-0812">Transmembrane</keyword>
<reference evidence="2 5" key="2">
    <citation type="submission" date="2019-10" db="EMBL/GenBank/DDBJ databases">
        <title>Prolixibacter strains distinguished by the presence of nitrate reductase genes were adept at nitrate-dependent anaerobic corrosion of metallic iron and carbon steel.</title>
        <authorList>
            <person name="Iino T."/>
            <person name="Shono N."/>
            <person name="Ito K."/>
            <person name="Nakamura R."/>
            <person name="Sueoka K."/>
            <person name="Harayama S."/>
            <person name="Ohkuma M."/>
        </authorList>
    </citation>
    <scope>NUCLEOTIDE SEQUENCE [LARGE SCALE GENOMIC DNA]</scope>
    <source>
        <strain evidence="2 5">MIC1-1</strain>
    </source>
</reference>
<evidence type="ECO:0000313" key="2">
    <source>
        <dbReference type="EMBL" id="GET22941.1"/>
    </source>
</evidence>
<feature type="transmembrane region" description="Helical" evidence="1">
    <location>
        <begin position="89"/>
        <end position="107"/>
    </location>
</feature>
<dbReference type="EMBL" id="BLAU01000001">
    <property type="protein sequence ID" value="GET22941.1"/>
    <property type="molecule type" value="Genomic_DNA"/>
</dbReference>
<keyword evidence="5" id="KW-1185">Reference proteome</keyword>
<dbReference type="AlphaFoldDB" id="A0A2P8CBM1"/>